<keyword evidence="1" id="KW-1133">Transmembrane helix</keyword>
<dbReference type="OrthoDB" id="3401901at2"/>
<feature type="transmembrane region" description="Helical" evidence="1">
    <location>
        <begin position="300"/>
        <end position="317"/>
    </location>
</feature>
<dbReference type="InterPro" id="IPR046264">
    <property type="entry name" value="DUF6297"/>
</dbReference>
<evidence type="ECO:0000313" key="3">
    <source>
        <dbReference type="Proteomes" id="UP000053244"/>
    </source>
</evidence>
<accession>A0A0X3V7J5</accession>
<feature type="transmembrane region" description="Helical" evidence="1">
    <location>
        <begin position="31"/>
        <end position="54"/>
    </location>
</feature>
<evidence type="ECO:0000313" key="2">
    <source>
        <dbReference type="EMBL" id="KUL40668.1"/>
    </source>
</evidence>
<dbReference type="Pfam" id="PF19814">
    <property type="entry name" value="DUF6297"/>
    <property type="match status" value="1"/>
</dbReference>
<organism evidence="2 3">
    <name type="scientific">Actinoplanes awajinensis subsp. mycoplanecinus</name>
    <dbReference type="NCBI Taxonomy" id="135947"/>
    <lineage>
        <taxon>Bacteria</taxon>
        <taxon>Bacillati</taxon>
        <taxon>Actinomycetota</taxon>
        <taxon>Actinomycetes</taxon>
        <taxon>Micromonosporales</taxon>
        <taxon>Micromonosporaceae</taxon>
        <taxon>Actinoplanes</taxon>
    </lineage>
</organism>
<evidence type="ECO:0000256" key="1">
    <source>
        <dbReference type="SAM" id="Phobius"/>
    </source>
</evidence>
<feature type="transmembrane region" description="Helical" evidence="1">
    <location>
        <begin position="392"/>
        <end position="410"/>
    </location>
</feature>
<feature type="transmembrane region" description="Helical" evidence="1">
    <location>
        <begin position="365"/>
        <end position="386"/>
    </location>
</feature>
<proteinExistence type="predicted"/>
<comment type="caution">
    <text evidence="2">The sequence shown here is derived from an EMBL/GenBank/DDBJ whole genome shotgun (WGS) entry which is preliminary data.</text>
</comment>
<dbReference type="RefSeq" id="WP_067685776.1">
    <property type="nucleotide sequence ID" value="NZ_LLZH01000025.1"/>
</dbReference>
<feature type="transmembrane region" description="Helical" evidence="1">
    <location>
        <begin position="60"/>
        <end position="80"/>
    </location>
</feature>
<feature type="transmembrane region" description="Helical" evidence="1">
    <location>
        <begin position="166"/>
        <end position="186"/>
    </location>
</feature>
<keyword evidence="1" id="KW-0472">Membrane</keyword>
<reference evidence="2 3" key="1">
    <citation type="submission" date="2015-10" db="EMBL/GenBank/DDBJ databases">
        <authorList>
            <person name="Gilbert D.G."/>
        </authorList>
    </citation>
    <scope>NUCLEOTIDE SEQUENCE [LARGE SCALE GENOMIC DNA]</scope>
    <source>
        <strain evidence="2 3">NRRL B-16712</strain>
    </source>
</reference>
<name>A0A0X3V7J5_9ACTN</name>
<keyword evidence="3" id="KW-1185">Reference proteome</keyword>
<dbReference type="EMBL" id="LLZH01000025">
    <property type="protein sequence ID" value="KUL40668.1"/>
    <property type="molecule type" value="Genomic_DNA"/>
</dbReference>
<protein>
    <submittedName>
        <fullName evidence="2">Uncharacterized protein</fullName>
    </submittedName>
</protein>
<keyword evidence="1" id="KW-0812">Transmembrane</keyword>
<feature type="transmembrane region" description="Helical" evidence="1">
    <location>
        <begin position="323"/>
        <end position="344"/>
    </location>
</feature>
<sequence>MTVIVELRPVRRWLHQRQVAHRERGATLGNLYFATLFCAVVGAMLHEKLAAIFWPDTLDLGAWPALGLVLIIGGFLLTAMRATGPVTLGRPAAYFLLTAPVSRRRLLLPSLRLAALTAALVAGLVSTAIAGHAAPHHLAAPLIIGGALLGVVLLLVAVVAQRSDRWAAVTDGFATTAVTLGLATLIFDTIGEVAPPDPDAWPARPILVTVVAALAVLVAACGALIVRNLARTPDARILDAAKITGTLFDSAFGIEPSFVIDMVARHRWSRRRLTSARPPARLPVLTGQDFLMVRRRGARLLWLLAATPVPMLLAPAPDWVLALALPIGAMIAGGTTTAALNTDAGNPVLLRLLGLNSRQALLQRLWIPAVLGFAWSLIALLLLQTGDRLPPGPWWLLSVPLGIVGGVAAVRRARGGFVRNDLLPLDTPMGTLSTGPLVHAVAGPDALILAVPTVVAILQDTPLSWTMVLFQTALAVLGTRAYLAGTTDPERVELNVR</sequence>
<feature type="transmembrane region" description="Helical" evidence="1">
    <location>
        <begin position="139"/>
        <end position="159"/>
    </location>
</feature>
<gene>
    <name evidence="2" type="ORF">ADL15_06695</name>
</gene>
<feature type="transmembrane region" description="Helical" evidence="1">
    <location>
        <begin position="113"/>
        <end position="133"/>
    </location>
</feature>
<dbReference type="Proteomes" id="UP000053244">
    <property type="component" value="Unassembled WGS sequence"/>
</dbReference>
<feature type="transmembrane region" description="Helical" evidence="1">
    <location>
        <begin position="206"/>
        <end position="226"/>
    </location>
</feature>
<dbReference type="AlphaFoldDB" id="A0A0X3V7J5"/>